<dbReference type="GO" id="GO:0003697">
    <property type="term" value="F:single-stranded DNA binding"/>
    <property type="evidence" value="ECO:0007669"/>
    <property type="project" value="TreeGrafter"/>
</dbReference>
<dbReference type="GO" id="GO:0000729">
    <property type="term" value="P:DNA double-strand break processing"/>
    <property type="evidence" value="ECO:0007669"/>
    <property type="project" value="TreeGrafter"/>
</dbReference>
<evidence type="ECO:0000256" key="1">
    <source>
        <dbReference type="SAM" id="MobiDB-lite"/>
    </source>
</evidence>
<feature type="region of interest" description="Disordered" evidence="1">
    <location>
        <begin position="153"/>
        <end position="176"/>
    </location>
</feature>
<dbReference type="GO" id="GO:0003690">
    <property type="term" value="F:double-stranded DNA binding"/>
    <property type="evidence" value="ECO:0007669"/>
    <property type="project" value="TreeGrafter"/>
</dbReference>
<proteinExistence type="predicted"/>
<feature type="domain" description="Mos1 transposase HTH" evidence="2">
    <location>
        <begin position="54"/>
        <end position="87"/>
    </location>
</feature>
<evidence type="ECO:0000313" key="3">
    <source>
        <dbReference type="EMBL" id="RLU19927.1"/>
    </source>
</evidence>
<dbReference type="GO" id="GO:0015074">
    <property type="term" value="P:DNA integration"/>
    <property type="evidence" value="ECO:0007669"/>
    <property type="project" value="TreeGrafter"/>
</dbReference>
<dbReference type="GO" id="GO:0000014">
    <property type="term" value="F:single-stranded DNA endodeoxyribonuclease activity"/>
    <property type="evidence" value="ECO:0007669"/>
    <property type="project" value="TreeGrafter"/>
</dbReference>
<dbReference type="Proteomes" id="UP000279307">
    <property type="component" value="Chromosome 8"/>
</dbReference>
<dbReference type="GO" id="GO:0044774">
    <property type="term" value="P:mitotic DNA integrity checkpoint signaling"/>
    <property type="evidence" value="ECO:0007669"/>
    <property type="project" value="TreeGrafter"/>
</dbReference>
<organism evidence="3">
    <name type="scientific">Ooceraea biroi</name>
    <name type="common">Clonal raider ant</name>
    <name type="synonym">Cerapachys biroi</name>
    <dbReference type="NCBI Taxonomy" id="2015173"/>
    <lineage>
        <taxon>Eukaryota</taxon>
        <taxon>Metazoa</taxon>
        <taxon>Ecdysozoa</taxon>
        <taxon>Arthropoda</taxon>
        <taxon>Hexapoda</taxon>
        <taxon>Insecta</taxon>
        <taxon>Pterygota</taxon>
        <taxon>Neoptera</taxon>
        <taxon>Endopterygota</taxon>
        <taxon>Hymenoptera</taxon>
        <taxon>Apocrita</taxon>
        <taxon>Aculeata</taxon>
        <taxon>Formicoidea</taxon>
        <taxon>Formicidae</taxon>
        <taxon>Dorylinae</taxon>
        <taxon>Ooceraea</taxon>
    </lineage>
</organism>
<comment type="caution">
    <text evidence="3">The sequence shown here is derived from an EMBL/GenBank/DDBJ whole genome shotgun (WGS) entry which is preliminary data.</text>
</comment>
<dbReference type="GO" id="GO:0035861">
    <property type="term" value="C:site of double-strand break"/>
    <property type="evidence" value="ECO:0007669"/>
    <property type="project" value="TreeGrafter"/>
</dbReference>
<dbReference type="AlphaFoldDB" id="A0A3L8DHN3"/>
<dbReference type="Gene3D" id="1.10.10.10">
    <property type="entry name" value="Winged helix-like DNA-binding domain superfamily/Winged helix DNA-binding domain"/>
    <property type="match status" value="1"/>
</dbReference>
<dbReference type="EMBL" id="QOIP01000008">
    <property type="protein sequence ID" value="RLU19927.1"/>
    <property type="molecule type" value="Genomic_DNA"/>
</dbReference>
<reference evidence="3" key="2">
    <citation type="submission" date="2018-07" db="EMBL/GenBank/DDBJ databases">
        <authorList>
            <person name="Mckenzie S.K."/>
            <person name="Kronauer D.J.C."/>
        </authorList>
    </citation>
    <scope>NUCLEOTIDE SEQUENCE</scope>
    <source>
        <strain evidence="3">Clonal line C1</strain>
    </source>
</reference>
<reference evidence="3" key="1">
    <citation type="journal article" date="2018" name="Genome Res.">
        <title>The genomic architecture and molecular evolution of ant odorant receptors.</title>
        <authorList>
            <person name="McKenzie S.K."/>
            <person name="Kronauer D.J.C."/>
        </authorList>
    </citation>
    <scope>NUCLEOTIDE SEQUENCE [LARGE SCALE GENOMIC DNA]</scope>
    <source>
        <strain evidence="3">Clonal line C1</strain>
    </source>
</reference>
<dbReference type="OrthoDB" id="7527833at2759"/>
<name>A0A3L8DHN3_OOCBI</name>
<dbReference type="GO" id="GO:0006303">
    <property type="term" value="P:double-strand break repair via nonhomologous end joining"/>
    <property type="evidence" value="ECO:0007669"/>
    <property type="project" value="TreeGrafter"/>
</dbReference>
<gene>
    <name evidence="3" type="ORF">DMN91_008486</name>
</gene>
<dbReference type="GO" id="GO:0044547">
    <property type="term" value="F:DNA topoisomerase binding"/>
    <property type="evidence" value="ECO:0007669"/>
    <property type="project" value="TreeGrafter"/>
</dbReference>
<evidence type="ECO:0000259" key="2">
    <source>
        <dbReference type="Pfam" id="PF17906"/>
    </source>
</evidence>
<dbReference type="Pfam" id="PF17906">
    <property type="entry name" value="HTH_48"/>
    <property type="match status" value="1"/>
</dbReference>
<dbReference type="PANTHER" id="PTHR46060">
    <property type="entry name" value="MARINER MOS1 TRANSPOSASE-LIKE PROTEIN"/>
    <property type="match status" value="1"/>
</dbReference>
<sequence>MQIPAAEQLYGAKTEALLFQVPLRQPACVHRPIHAHAPRLLQKVKATRKYRPANVSETARNINAVFGEGSTTKATVGNWFKNFRDGDFSLANEPRGRPKTKVDNDHLRAVVESDPSQSTRELASIFNVSIPTILVHLAAIGRILWRYTGARASGRGTEGEGGSATEEDEGCEGRDAKRRVDMRASPMGVLRIQGAASSAASLEYKIVFETLGVLLPLPSLTRCTTVAGATPDSVRIFGLWAVPCGVPRQSIPYITIAYTVYRMPQAKYTPCRIVCTSSRAGIFQESWDMESYDHVIAPWITATDEMSENRRKMRRNESGLYSGGCFDTNMGFFCDFDPLVTSSQWVGLPVTDTWRWEWSFSRTPNNGYAHSHHRFLIGR</sequence>
<dbReference type="InterPro" id="IPR052709">
    <property type="entry name" value="Transposase-MT_Hybrid"/>
</dbReference>
<dbReference type="GO" id="GO:0005634">
    <property type="term" value="C:nucleus"/>
    <property type="evidence" value="ECO:0007669"/>
    <property type="project" value="TreeGrafter"/>
</dbReference>
<dbReference type="InterPro" id="IPR036388">
    <property type="entry name" value="WH-like_DNA-bd_sf"/>
</dbReference>
<dbReference type="PANTHER" id="PTHR46060:SF2">
    <property type="entry name" value="HISTONE-LYSINE N-METHYLTRANSFERASE SETMAR"/>
    <property type="match status" value="1"/>
</dbReference>
<dbReference type="InterPro" id="IPR041426">
    <property type="entry name" value="Mos1_HTH"/>
</dbReference>
<protein>
    <recommendedName>
        <fullName evidence="2">Mos1 transposase HTH domain-containing protein</fullName>
    </recommendedName>
</protein>
<dbReference type="GO" id="GO:0000793">
    <property type="term" value="C:condensed chromosome"/>
    <property type="evidence" value="ECO:0007669"/>
    <property type="project" value="TreeGrafter"/>
</dbReference>
<dbReference type="GO" id="GO:0042800">
    <property type="term" value="F:histone H3K4 methyltransferase activity"/>
    <property type="evidence" value="ECO:0007669"/>
    <property type="project" value="TreeGrafter"/>
</dbReference>
<dbReference type="GO" id="GO:0031297">
    <property type="term" value="P:replication fork processing"/>
    <property type="evidence" value="ECO:0007669"/>
    <property type="project" value="TreeGrafter"/>
</dbReference>
<dbReference type="GO" id="GO:0046975">
    <property type="term" value="F:histone H3K36 methyltransferase activity"/>
    <property type="evidence" value="ECO:0007669"/>
    <property type="project" value="TreeGrafter"/>
</dbReference>
<dbReference type="Gene3D" id="1.10.10.1450">
    <property type="match status" value="1"/>
</dbReference>
<accession>A0A3L8DHN3</accession>